<evidence type="ECO:0000256" key="1">
    <source>
        <dbReference type="SAM" id="MobiDB-lite"/>
    </source>
</evidence>
<evidence type="ECO:0000313" key="3">
    <source>
        <dbReference type="Proteomes" id="UP001177003"/>
    </source>
</evidence>
<accession>A0AA36A2Z5</accession>
<reference evidence="2" key="1">
    <citation type="submission" date="2023-04" db="EMBL/GenBank/DDBJ databases">
        <authorList>
            <person name="Vijverberg K."/>
            <person name="Xiong W."/>
            <person name="Schranz E."/>
        </authorList>
    </citation>
    <scope>NUCLEOTIDE SEQUENCE</scope>
</reference>
<dbReference type="Proteomes" id="UP001177003">
    <property type="component" value="Chromosome 9"/>
</dbReference>
<feature type="region of interest" description="Disordered" evidence="1">
    <location>
        <begin position="1"/>
        <end position="25"/>
    </location>
</feature>
<sequence>MKKAKLGKTHTPSADVAPQDAGLEEDIDGIDVLEVDVKVEGEEGNITMERERWSKVWKFFQRLPIGFDGRERAQCDEELCLQELTDDIMEDASRNNKHESMEA</sequence>
<protein>
    <submittedName>
        <fullName evidence="2">Uncharacterized protein</fullName>
    </submittedName>
</protein>
<name>A0AA36A2Z5_LACSI</name>
<proteinExistence type="predicted"/>
<gene>
    <name evidence="2" type="ORF">LSALG_LOCUS41023</name>
</gene>
<dbReference type="EMBL" id="OX465085">
    <property type="protein sequence ID" value="CAI9302537.1"/>
    <property type="molecule type" value="Genomic_DNA"/>
</dbReference>
<evidence type="ECO:0000313" key="2">
    <source>
        <dbReference type="EMBL" id="CAI9302537.1"/>
    </source>
</evidence>
<keyword evidence="3" id="KW-1185">Reference proteome</keyword>
<dbReference type="AlphaFoldDB" id="A0AA36A2Z5"/>
<organism evidence="2 3">
    <name type="scientific">Lactuca saligna</name>
    <name type="common">Willowleaf lettuce</name>
    <dbReference type="NCBI Taxonomy" id="75948"/>
    <lineage>
        <taxon>Eukaryota</taxon>
        <taxon>Viridiplantae</taxon>
        <taxon>Streptophyta</taxon>
        <taxon>Embryophyta</taxon>
        <taxon>Tracheophyta</taxon>
        <taxon>Spermatophyta</taxon>
        <taxon>Magnoliopsida</taxon>
        <taxon>eudicotyledons</taxon>
        <taxon>Gunneridae</taxon>
        <taxon>Pentapetalae</taxon>
        <taxon>asterids</taxon>
        <taxon>campanulids</taxon>
        <taxon>Asterales</taxon>
        <taxon>Asteraceae</taxon>
        <taxon>Cichorioideae</taxon>
        <taxon>Cichorieae</taxon>
        <taxon>Lactucinae</taxon>
        <taxon>Lactuca</taxon>
    </lineage>
</organism>